<dbReference type="GO" id="GO:0006355">
    <property type="term" value="P:regulation of DNA-templated transcription"/>
    <property type="evidence" value="ECO:0007669"/>
    <property type="project" value="InterPro"/>
</dbReference>
<gene>
    <name evidence="5" type="ORF">FNL38_103472</name>
</gene>
<proteinExistence type="predicted"/>
<organism evidence="5">
    <name type="scientific">Nocardia globerula</name>
    <dbReference type="NCBI Taxonomy" id="1818"/>
    <lineage>
        <taxon>Bacteria</taxon>
        <taxon>Bacillati</taxon>
        <taxon>Actinomycetota</taxon>
        <taxon>Actinomycetes</taxon>
        <taxon>Mycobacteriales</taxon>
        <taxon>Nocardiaceae</taxon>
        <taxon>Nocardia</taxon>
    </lineage>
</organism>
<protein>
    <submittedName>
        <fullName evidence="5">LuxR family transcriptional regulator</fullName>
    </submittedName>
</protein>
<dbReference type="AlphaFoldDB" id="A0A652YRH9"/>
<comment type="caution">
    <text evidence="5">The sequence shown here is derived from an EMBL/GenBank/DDBJ whole genome shotgun (WGS) entry which is preliminary data.</text>
</comment>
<dbReference type="SMART" id="SM00421">
    <property type="entry name" value="HTH_LUXR"/>
    <property type="match status" value="1"/>
</dbReference>
<evidence type="ECO:0000313" key="5">
    <source>
        <dbReference type="EMBL" id="TYQ05121.1"/>
    </source>
</evidence>
<dbReference type="InterPro" id="IPR000792">
    <property type="entry name" value="Tscrpt_reg_LuxR_C"/>
</dbReference>
<evidence type="ECO:0000256" key="2">
    <source>
        <dbReference type="ARBA" id="ARBA00023125"/>
    </source>
</evidence>
<evidence type="ECO:0000256" key="1">
    <source>
        <dbReference type="ARBA" id="ARBA00023015"/>
    </source>
</evidence>
<dbReference type="EMBL" id="VNIQ01000003">
    <property type="protein sequence ID" value="TYQ05121.1"/>
    <property type="molecule type" value="Genomic_DNA"/>
</dbReference>
<dbReference type="InterPro" id="IPR016032">
    <property type="entry name" value="Sig_transdc_resp-reg_C-effctor"/>
</dbReference>
<dbReference type="CDD" id="cd06170">
    <property type="entry name" value="LuxR_C_like"/>
    <property type="match status" value="1"/>
</dbReference>
<evidence type="ECO:0000256" key="3">
    <source>
        <dbReference type="ARBA" id="ARBA00023163"/>
    </source>
</evidence>
<dbReference type="PANTHER" id="PTHR44688">
    <property type="entry name" value="DNA-BINDING TRANSCRIPTIONAL ACTIVATOR DEVR_DOSR"/>
    <property type="match status" value="1"/>
</dbReference>
<dbReference type="Pfam" id="PF00196">
    <property type="entry name" value="GerE"/>
    <property type="match status" value="1"/>
</dbReference>
<keyword evidence="1" id="KW-0805">Transcription regulation</keyword>
<keyword evidence="3" id="KW-0804">Transcription</keyword>
<feature type="domain" description="HTH luxR-type" evidence="4">
    <location>
        <begin position="326"/>
        <end position="391"/>
    </location>
</feature>
<dbReference type="InterPro" id="IPR036388">
    <property type="entry name" value="WH-like_DNA-bd_sf"/>
</dbReference>
<dbReference type="PANTHER" id="PTHR44688:SF16">
    <property type="entry name" value="DNA-BINDING TRANSCRIPTIONAL ACTIVATOR DEVR_DOSR"/>
    <property type="match status" value="1"/>
</dbReference>
<reference evidence="5" key="1">
    <citation type="submission" date="2019-07" db="EMBL/GenBank/DDBJ databases">
        <title>Genomic Encyclopedia of Type Strains, Phase IV (KMG-IV): sequencing the most valuable type-strain genomes for metagenomic binning, comparative biology and taxonomic classification.</title>
        <authorList>
            <person name="Goeker M."/>
        </authorList>
    </citation>
    <scope>NUCLEOTIDE SEQUENCE</scope>
    <source>
        <strain evidence="5">DSM 44596</strain>
    </source>
</reference>
<dbReference type="SUPFAM" id="SSF46894">
    <property type="entry name" value="C-terminal effector domain of the bipartite response regulators"/>
    <property type="match status" value="1"/>
</dbReference>
<sequence length="406" mass="44330">MDTRDAAHLTPQGWSMITVDEFSRLVAAIYASAVDPEHWNSTLADFVRAFDGVGCGLLTSGPTNRKSDVMVKQIGKDPSALSTYNAYYGRLDYVAEAVEKSPIGHIHTGTELILPNTNTEFYADWCRPNRFGDGLFVRLTGGNSSAWLGIAASRDSEPFGTPDRLRLIRRLVPHLQQAIHTEAKLVHLKQGECALSTALEQVERGIVIIGLDGRIMRLNSRAETILASGDGLHLGQHGSIGASFARTDRKLRDLMYLATDSHDNRVPRGGTLSCPRLSGRCDYAVHVVPLAADIAGIGTVGLGEARAAALIVIDDPDRETDLDTTALRELYALTGTESEVALRLAQGDRMELIAENFSVSITTVRTHLQHIFDKTGTHRQAELVHLLLSAGPTLHENVQGRFRRLP</sequence>
<evidence type="ECO:0000259" key="4">
    <source>
        <dbReference type="PROSITE" id="PS50043"/>
    </source>
</evidence>
<accession>A0A652YRH9</accession>
<name>A0A652YRH9_NOCGL</name>
<dbReference type="GO" id="GO:0003677">
    <property type="term" value="F:DNA binding"/>
    <property type="evidence" value="ECO:0007669"/>
    <property type="project" value="UniProtKB-KW"/>
</dbReference>
<dbReference type="PROSITE" id="PS50043">
    <property type="entry name" value="HTH_LUXR_2"/>
    <property type="match status" value="1"/>
</dbReference>
<keyword evidence="2" id="KW-0238">DNA-binding</keyword>
<dbReference type="Gene3D" id="1.10.10.10">
    <property type="entry name" value="Winged helix-like DNA-binding domain superfamily/Winged helix DNA-binding domain"/>
    <property type="match status" value="1"/>
</dbReference>